<reference evidence="8" key="1">
    <citation type="journal article" date="2005" name="Nature">
        <title>The map-based sequence of the rice genome.</title>
        <authorList>
            <consortium name="International rice genome sequencing project (IRGSP)"/>
            <person name="Matsumoto T."/>
            <person name="Wu J."/>
            <person name="Kanamori H."/>
            <person name="Katayose Y."/>
            <person name="Fujisawa M."/>
            <person name="Namiki N."/>
            <person name="Mizuno H."/>
            <person name="Yamamoto K."/>
            <person name="Antonio B.A."/>
            <person name="Baba T."/>
            <person name="Sakata K."/>
            <person name="Nagamura Y."/>
            <person name="Aoki H."/>
            <person name="Arikawa K."/>
            <person name="Arita K."/>
            <person name="Bito T."/>
            <person name="Chiden Y."/>
            <person name="Fujitsuka N."/>
            <person name="Fukunaka R."/>
            <person name="Hamada M."/>
            <person name="Harada C."/>
            <person name="Hayashi A."/>
            <person name="Hijishita S."/>
            <person name="Honda M."/>
            <person name="Hosokawa S."/>
            <person name="Ichikawa Y."/>
            <person name="Idonuma A."/>
            <person name="Iijima M."/>
            <person name="Ikeda M."/>
            <person name="Ikeno M."/>
            <person name="Ito K."/>
            <person name="Ito S."/>
            <person name="Ito T."/>
            <person name="Ito Y."/>
            <person name="Ito Y."/>
            <person name="Iwabuchi A."/>
            <person name="Kamiya K."/>
            <person name="Karasawa W."/>
            <person name="Kurita K."/>
            <person name="Katagiri S."/>
            <person name="Kikuta A."/>
            <person name="Kobayashi H."/>
            <person name="Kobayashi N."/>
            <person name="Machita K."/>
            <person name="Maehara T."/>
            <person name="Masukawa M."/>
            <person name="Mizubayashi T."/>
            <person name="Mukai Y."/>
            <person name="Nagasaki H."/>
            <person name="Nagata Y."/>
            <person name="Naito S."/>
            <person name="Nakashima M."/>
            <person name="Nakama Y."/>
            <person name="Nakamichi Y."/>
            <person name="Nakamura M."/>
            <person name="Meguro A."/>
            <person name="Negishi M."/>
            <person name="Ohta I."/>
            <person name="Ohta T."/>
            <person name="Okamoto M."/>
            <person name="Ono N."/>
            <person name="Saji S."/>
            <person name="Sakaguchi M."/>
            <person name="Sakai K."/>
            <person name="Shibata M."/>
            <person name="Shimokawa T."/>
            <person name="Song J."/>
            <person name="Takazaki Y."/>
            <person name="Terasawa K."/>
            <person name="Tsugane M."/>
            <person name="Tsuji K."/>
            <person name="Ueda S."/>
            <person name="Waki K."/>
            <person name="Yamagata H."/>
            <person name="Yamamoto M."/>
            <person name="Yamamoto S."/>
            <person name="Yamane H."/>
            <person name="Yoshiki S."/>
            <person name="Yoshihara R."/>
            <person name="Yukawa K."/>
            <person name="Zhong H."/>
            <person name="Yano M."/>
            <person name="Yuan Q."/>
            <person name="Ouyang S."/>
            <person name="Liu J."/>
            <person name="Jones K.M."/>
            <person name="Gansberger K."/>
            <person name="Moffat K."/>
            <person name="Hill J."/>
            <person name="Bera J."/>
            <person name="Fadrosh D."/>
            <person name="Jin S."/>
            <person name="Johri S."/>
            <person name="Kim M."/>
            <person name="Overton L."/>
            <person name="Reardon M."/>
            <person name="Tsitrin T."/>
            <person name="Vuong H."/>
            <person name="Weaver B."/>
            <person name="Ciecko A."/>
            <person name="Tallon L."/>
            <person name="Jackson J."/>
            <person name="Pai G."/>
            <person name="Aken S.V."/>
            <person name="Utterback T."/>
            <person name="Reidmuller S."/>
            <person name="Feldblyum T."/>
            <person name="Hsiao J."/>
            <person name="Zismann V."/>
            <person name="Iobst S."/>
            <person name="de Vazeille A.R."/>
            <person name="Buell C.R."/>
            <person name="Ying K."/>
            <person name="Li Y."/>
            <person name="Lu T."/>
            <person name="Huang Y."/>
            <person name="Zhao Q."/>
            <person name="Feng Q."/>
            <person name="Zhang L."/>
            <person name="Zhu J."/>
            <person name="Weng Q."/>
            <person name="Mu J."/>
            <person name="Lu Y."/>
            <person name="Fan D."/>
            <person name="Liu Y."/>
            <person name="Guan J."/>
            <person name="Zhang Y."/>
            <person name="Yu S."/>
            <person name="Liu X."/>
            <person name="Zhang Y."/>
            <person name="Hong G."/>
            <person name="Han B."/>
            <person name="Choisne N."/>
            <person name="Demange N."/>
            <person name="Orjeda G."/>
            <person name="Samain S."/>
            <person name="Cattolico L."/>
            <person name="Pelletier E."/>
            <person name="Couloux A."/>
            <person name="Segurens B."/>
            <person name="Wincker P."/>
            <person name="D'Hont A."/>
            <person name="Scarpelli C."/>
            <person name="Weissenbach J."/>
            <person name="Salanoubat M."/>
            <person name="Quetier F."/>
            <person name="Yu Y."/>
            <person name="Kim H.R."/>
            <person name="Rambo T."/>
            <person name="Currie J."/>
            <person name="Collura K."/>
            <person name="Luo M."/>
            <person name="Yang T."/>
            <person name="Ammiraju J.S.S."/>
            <person name="Engler F."/>
            <person name="Soderlund C."/>
            <person name="Wing R.A."/>
            <person name="Palmer L.E."/>
            <person name="de la Bastide M."/>
            <person name="Spiegel L."/>
            <person name="Nascimento L."/>
            <person name="Zutavern T."/>
            <person name="O'Shaughnessy A."/>
            <person name="Dike S."/>
            <person name="Dedhia N."/>
            <person name="Preston R."/>
            <person name="Balija V."/>
            <person name="McCombie W.R."/>
            <person name="Chow T."/>
            <person name="Chen H."/>
            <person name="Chung M."/>
            <person name="Chen C."/>
            <person name="Shaw J."/>
            <person name="Wu H."/>
            <person name="Hsiao K."/>
            <person name="Chao Y."/>
            <person name="Chu M."/>
            <person name="Cheng C."/>
            <person name="Hour A."/>
            <person name="Lee P."/>
            <person name="Lin S."/>
            <person name="Lin Y."/>
            <person name="Liou J."/>
            <person name="Liu S."/>
            <person name="Hsing Y."/>
            <person name="Raghuvanshi S."/>
            <person name="Mohanty A."/>
            <person name="Bharti A.K."/>
            <person name="Gaur A."/>
            <person name="Gupta V."/>
            <person name="Kumar D."/>
            <person name="Ravi V."/>
            <person name="Vij S."/>
            <person name="Kapur A."/>
            <person name="Khurana P."/>
            <person name="Khurana P."/>
            <person name="Khurana J.P."/>
            <person name="Tyagi A.K."/>
            <person name="Gaikwad K."/>
            <person name="Singh A."/>
            <person name="Dalal V."/>
            <person name="Srivastava S."/>
            <person name="Dixit A."/>
            <person name="Pal A.K."/>
            <person name="Ghazi I.A."/>
            <person name="Yadav M."/>
            <person name="Pandit A."/>
            <person name="Bhargava A."/>
            <person name="Sureshbabu K."/>
            <person name="Batra K."/>
            <person name="Sharma T.R."/>
            <person name="Mohapatra T."/>
            <person name="Singh N.K."/>
            <person name="Messing J."/>
            <person name="Nelson A.B."/>
            <person name="Fuks G."/>
            <person name="Kavchok S."/>
            <person name="Keizer G."/>
            <person name="Linton E."/>
            <person name="Llaca V."/>
            <person name="Song R."/>
            <person name="Tanyolac B."/>
            <person name="Young S."/>
            <person name="Ho-Il K."/>
            <person name="Hahn J.H."/>
            <person name="Sangsakoo G."/>
            <person name="Vanavichit A."/>
            <person name="de Mattos Luiz.A.T."/>
            <person name="Zimmer P.D."/>
            <person name="Malone G."/>
            <person name="Dellagostin O."/>
            <person name="de Oliveira A.C."/>
            <person name="Bevan M."/>
            <person name="Bancroft I."/>
            <person name="Minx P."/>
            <person name="Cordum H."/>
            <person name="Wilson R."/>
            <person name="Cheng Z."/>
            <person name="Jin W."/>
            <person name="Jiang J."/>
            <person name="Leong S.A."/>
            <person name="Iwama H."/>
            <person name="Gojobori T."/>
            <person name="Itoh T."/>
            <person name="Niimura Y."/>
            <person name="Fujii Y."/>
            <person name="Habara T."/>
            <person name="Sakai H."/>
            <person name="Sato Y."/>
            <person name="Wilson G."/>
            <person name="Kumar K."/>
            <person name="McCouch S."/>
            <person name="Juretic N."/>
            <person name="Hoen D."/>
            <person name="Wright S."/>
            <person name="Bruskiewich R."/>
            <person name="Bureau T."/>
            <person name="Miyao A."/>
            <person name="Hirochika H."/>
            <person name="Nishikawa T."/>
            <person name="Kadowaki K."/>
            <person name="Sugiura M."/>
            <person name="Burr B."/>
            <person name="Sasaki T."/>
        </authorList>
    </citation>
    <scope>NUCLEOTIDE SEQUENCE [LARGE SCALE GENOMIC DNA]</scope>
    <source>
        <strain evidence="8">cv. Nipponbare</strain>
    </source>
</reference>
<evidence type="ECO:0000256" key="1">
    <source>
        <dbReference type="ARBA" id="ARBA00004148"/>
    </source>
</evidence>
<gene>
    <name evidence="7" type="ordered locus">Os07g0421200</name>
    <name evidence="7" type="ORF">OSNPB_070421200</name>
</gene>
<keyword evidence="2" id="KW-0378">Hydrolase</keyword>
<comment type="catalytic activity">
    <reaction evidence="4">
        <text>a 1,2-diacyl-sn-glycero-3-phospho-(1D-myo-inositol-3,5-bisphosphate) + H2O = a 1,2-diacyl-sn-glycero-3-phospho-(1D-myo-inositol-3-phosphate) + phosphate</text>
        <dbReference type="Rhea" id="RHEA:32955"/>
        <dbReference type="ChEBI" id="CHEBI:15377"/>
        <dbReference type="ChEBI" id="CHEBI:43474"/>
        <dbReference type="ChEBI" id="CHEBI:57923"/>
        <dbReference type="ChEBI" id="CHEBI:58088"/>
    </reaction>
</comment>
<protein>
    <submittedName>
        <fullName evidence="7">Os07g0421200 protein</fullName>
    </submittedName>
</protein>
<evidence type="ECO:0000313" key="8">
    <source>
        <dbReference type="Proteomes" id="UP000059680"/>
    </source>
</evidence>
<name>A0A0P0X5E8_ORYSJ</name>
<dbReference type="AlphaFoldDB" id="A0A0P0X5E8"/>
<proteinExistence type="predicted"/>
<comment type="subcellular location">
    <subcellularLocation>
        <location evidence="1">Vacuole membrane</location>
        <topology evidence="1">Peripheral membrane protein</topology>
    </subcellularLocation>
</comment>
<evidence type="ECO:0000256" key="4">
    <source>
        <dbReference type="ARBA" id="ARBA00023337"/>
    </source>
</evidence>
<feature type="domain" description="SAC" evidence="6">
    <location>
        <begin position="27"/>
        <end position="78"/>
    </location>
</feature>
<dbReference type="Gramene" id="Os07t0421200-01">
    <property type="protein sequence ID" value="Os07t0421200-01"/>
    <property type="gene ID" value="Os07g0421200"/>
</dbReference>
<dbReference type="InterPro" id="IPR043573">
    <property type="entry name" value="Fig4-like"/>
</dbReference>
<evidence type="ECO:0000256" key="3">
    <source>
        <dbReference type="ARBA" id="ARBA00023136"/>
    </source>
</evidence>
<evidence type="ECO:0000256" key="5">
    <source>
        <dbReference type="ARBA" id="ARBA00023464"/>
    </source>
</evidence>
<dbReference type="GO" id="GO:0043813">
    <property type="term" value="F:phosphatidylinositol-3,5-bisphosphate 5-phosphatase activity"/>
    <property type="evidence" value="ECO:0007669"/>
    <property type="project" value="InterPro"/>
</dbReference>
<evidence type="ECO:0000259" key="6">
    <source>
        <dbReference type="PROSITE" id="PS50275"/>
    </source>
</evidence>
<dbReference type="Proteomes" id="UP000059680">
    <property type="component" value="Chromosome 7"/>
</dbReference>
<dbReference type="PROSITE" id="PS50275">
    <property type="entry name" value="SAC"/>
    <property type="match status" value="1"/>
</dbReference>
<sequence length="78" mass="8907">VIHRKAGAYMSQLLCGMNVLHKGYTIFLEVLCGPLRWSMDFLSRISISAKDIMFTLIARRSRHFAGTRYLKMGVNEKG</sequence>
<organism evidence="7 8">
    <name type="scientific">Oryza sativa subsp. japonica</name>
    <name type="common">Rice</name>
    <dbReference type="NCBI Taxonomy" id="39947"/>
    <lineage>
        <taxon>Eukaryota</taxon>
        <taxon>Viridiplantae</taxon>
        <taxon>Streptophyta</taxon>
        <taxon>Embryophyta</taxon>
        <taxon>Tracheophyta</taxon>
        <taxon>Spermatophyta</taxon>
        <taxon>Magnoliopsida</taxon>
        <taxon>Liliopsida</taxon>
        <taxon>Poales</taxon>
        <taxon>Poaceae</taxon>
        <taxon>BOP clade</taxon>
        <taxon>Oryzoideae</taxon>
        <taxon>Oryzeae</taxon>
        <taxon>Oryzinae</taxon>
        <taxon>Oryza</taxon>
        <taxon>Oryza sativa</taxon>
    </lineage>
</organism>
<dbReference type="GO" id="GO:0005774">
    <property type="term" value="C:vacuolar membrane"/>
    <property type="evidence" value="ECO:0007669"/>
    <property type="project" value="UniProtKB-SubCell"/>
</dbReference>
<dbReference type="PANTHER" id="PTHR45738:SF1">
    <property type="entry name" value="SAC DOMAIN-CONTAINING PROTEIN"/>
    <property type="match status" value="1"/>
</dbReference>
<accession>A0A0P0X5E8</accession>
<feature type="non-terminal residue" evidence="7">
    <location>
        <position position="78"/>
    </location>
</feature>
<dbReference type="InterPro" id="IPR002013">
    <property type="entry name" value="SAC_dom"/>
</dbReference>
<comment type="subunit">
    <text evidence="5">Component of the PI(3,5)P2 regulatory complex at least composed of ATG18, SAC/FIG4, FAB1 and VAC14.</text>
</comment>
<dbReference type="PANTHER" id="PTHR45738">
    <property type="entry name" value="POLYPHOSPHOINOSITIDE PHOSPHATASE"/>
    <property type="match status" value="1"/>
</dbReference>
<dbReference type="InParanoid" id="A0A0P0X5E8"/>
<evidence type="ECO:0000256" key="2">
    <source>
        <dbReference type="ARBA" id="ARBA00022801"/>
    </source>
</evidence>
<reference evidence="7 8" key="2">
    <citation type="journal article" date="2013" name="Plant Cell Physiol.">
        <title>Rice Annotation Project Database (RAP-DB): an integrative and interactive database for rice genomics.</title>
        <authorList>
            <person name="Sakai H."/>
            <person name="Lee S.S."/>
            <person name="Tanaka T."/>
            <person name="Numa H."/>
            <person name="Kim J."/>
            <person name="Kawahara Y."/>
            <person name="Wakimoto H."/>
            <person name="Yang C.C."/>
            <person name="Iwamoto M."/>
            <person name="Abe T."/>
            <person name="Yamada Y."/>
            <person name="Muto A."/>
            <person name="Inokuchi H."/>
            <person name="Ikemura T."/>
            <person name="Matsumoto T."/>
            <person name="Sasaki T."/>
            <person name="Itoh T."/>
        </authorList>
    </citation>
    <scope>NUCLEOTIDE SEQUENCE [LARGE SCALE GENOMIC DNA]</scope>
    <source>
        <strain evidence="8">cv. Nipponbare</strain>
    </source>
</reference>
<dbReference type="STRING" id="39947.A0A0P0X5E8"/>
<dbReference type="GO" id="GO:0046856">
    <property type="term" value="P:phosphatidylinositol dephosphorylation"/>
    <property type="evidence" value="ECO:0007669"/>
    <property type="project" value="InterPro"/>
</dbReference>
<dbReference type="Pfam" id="PF02383">
    <property type="entry name" value="Syja_N"/>
    <property type="match status" value="1"/>
</dbReference>
<dbReference type="EMBL" id="AP014963">
    <property type="protein sequence ID" value="BAT01189.1"/>
    <property type="molecule type" value="Genomic_DNA"/>
</dbReference>
<dbReference type="PaxDb" id="39947-A0A0P0X5E8"/>
<reference evidence="7 8" key="3">
    <citation type="journal article" date="2013" name="Rice">
        <title>Improvement of the Oryza sativa Nipponbare reference genome using next generation sequence and optical map data.</title>
        <authorList>
            <person name="Kawahara Y."/>
            <person name="de la Bastide M."/>
            <person name="Hamilton J.P."/>
            <person name="Kanamori H."/>
            <person name="McCombie W.R."/>
            <person name="Ouyang S."/>
            <person name="Schwartz D.C."/>
            <person name="Tanaka T."/>
            <person name="Wu J."/>
            <person name="Zhou S."/>
            <person name="Childs K.L."/>
            <person name="Davidson R.M."/>
            <person name="Lin H."/>
            <person name="Quesada-Ocampo L."/>
            <person name="Vaillancourt B."/>
            <person name="Sakai H."/>
            <person name="Lee S.S."/>
            <person name="Kim J."/>
            <person name="Numa H."/>
            <person name="Itoh T."/>
            <person name="Buell C.R."/>
            <person name="Matsumoto T."/>
        </authorList>
    </citation>
    <scope>NUCLEOTIDE SEQUENCE [LARGE SCALE GENOMIC DNA]</scope>
    <source>
        <strain evidence="8">cv. Nipponbare</strain>
    </source>
</reference>
<evidence type="ECO:0000313" key="7">
    <source>
        <dbReference type="EMBL" id="BAT01189.1"/>
    </source>
</evidence>
<keyword evidence="8" id="KW-1185">Reference proteome</keyword>
<keyword evidence="3" id="KW-0472">Membrane</keyword>